<evidence type="ECO:0000313" key="4">
    <source>
        <dbReference type="EMBL" id="CAA0831099.1"/>
    </source>
</evidence>
<evidence type="ECO:0000313" key="5">
    <source>
        <dbReference type="Proteomes" id="UP001153555"/>
    </source>
</evidence>
<dbReference type="OrthoDB" id="1434401at2759"/>
<dbReference type="InterPro" id="IPR040256">
    <property type="entry name" value="At4g02000-like"/>
</dbReference>
<dbReference type="InterPro" id="IPR025836">
    <property type="entry name" value="Zn_knuckle_CX2CX4HX4C"/>
</dbReference>
<dbReference type="Pfam" id="PF14392">
    <property type="entry name" value="zf-CCHC_4"/>
    <property type="match status" value="1"/>
</dbReference>
<dbReference type="Proteomes" id="UP001153555">
    <property type="component" value="Unassembled WGS sequence"/>
</dbReference>
<dbReference type="Pfam" id="PF14111">
    <property type="entry name" value="DUF4283"/>
    <property type="match status" value="1"/>
</dbReference>
<dbReference type="InterPro" id="IPR025558">
    <property type="entry name" value="DUF4283"/>
</dbReference>
<reference evidence="4" key="1">
    <citation type="submission" date="2019-12" db="EMBL/GenBank/DDBJ databases">
        <authorList>
            <person name="Scholes J."/>
        </authorList>
    </citation>
    <scope>NUCLEOTIDE SEQUENCE</scope>
</reference>
<dbReference type="SUPFAM" id="SSF56219">
    <property type="entry name" value="DNase I-like"/>
    <property type="match status" value="1"/>
</dbReference>
<keyword evidence="5" id="KW-1185">Reference proteome</keyword>
<feature type="non-terminal residue" evidence="4">
    <location>
        <position position="1"/>
    </location>
</feature>
<proteinExistence type="predicted"/>
<dbReference type="PANTHER" id="PTHR31286">
    <property type="entry name" value="GLYCINE-RICH CELL WALL STRUCTURAL PROTEIN 1.8-LIKE"/>
    <property type="match status" value="1"/>
</dbReference>
<comment type="caution">
    <text evidence="4">The sequence shown here is derived from an EMBL/GenBank/DDBJ whole genome shotgun (WGS) entry which is preliminary data.</text>
</comment>
<dbReference type="InterPro" id="IPR036691">
    <property type="entry name" value="Endo/exonu/phosph_ase_sf"/>
</dbReference>
<feature type="non-terminal residue" evidence="4">
    <location>
        <position position="881"/>
    </location>
</feature>
<feature type="compositionally biased region" description="Low complexity" evidence="1">
    <location>
        <begin position="288"/>
        <end position="300"/>
    </location>
</feature>
<protein>
    <recommendedName>
        <fullName evidence="6">CCHC-type domain-containing protein</fullName>
    </recommendedName>
</protein>
<evidence type="ECO:0000256" key="1">
    <source>
        <dbReference type="SAM" id="MobiDB-lite"/>
    </source>
</evidence>
<dbReference type="Gene3D" id="3.60.10.10">
    <property type="entry name" value="Endonuclease/exonuclease/phosphatase"/>
    <property type="match status" value="1"/>
</dbReference>
<dbReference type="EMBL" id="CACSLK010027831">
    <property type="protein sequence ID" value="CAA0831099.1"/>
    <property type="molecule type" value="Genomic_DNA"/>
</dbReference>
<dbReference type="PANTHER" id="PTHR31286:SF178">
    <property type="entry name" value="DUF4283 DOMAIN-CONTAINING PROTEIN"/>
    <property type="match status" value="1"/>
</dbReference>
<dbReference type="AlphaFoldDB" id="A0A9N7NBZ8"/>
<sequence length="881" mass="99928">VVMDQDISSKLQRFILSDKEEGGLVLSVDDIAIGMQDCSLSLIGKIFGEKNVNFSGLKTTISSIWVTDKPFSIRNLGNNKFQFLFQFEQDRDRILEGKTWNFDGQYLLLKPWNSENNEFSEEDEIIKIWVQILNLPLHWLSADTGVKLGRMLGKVLDVQVPGIGNYHGQNMNILVQLPLSEPILRGTFIKMGEDNKWVDFRYENIQSFCFYCGIIGHSDRSCVKKNTDIDNNELQLGQYGEWLRIGSSPNSSYRSFSGVNLGSQASTEATIPTPTHPIAKSVVGDKCSSGNIHSPSPSSNAVKGKTNLEGEGSENPNLSKVVLVSDSLTQKPSILNKEPEVHVDANLVEVNVQASTSGRRIVHRKKTASTKEVSTSRLVAPEQMHIDEPNVSKKGLGKGNNKRTNEVNKKKKKKKKKKFVESVCKKLKLVDNWFYLKPVGYKGGLFLYWSDKIMVLDIIPSDFGLEVKFSFAGNSDVFWGIFIYASTSREIRSSQWEVIIRHSLYWGSSWFICGDFNDIIDHSEKLGGIRREESSFLDFRNLISCLGVSEANVIGHPFTWTNNRKGDQAIEEKLDRFLFSQNWLDLFPNSLIKIIPVASSDHSILLFDSNPGCEGRKNRFVFDARWLKSEGFNDIVVEAWNFIVPGHALFSIQQRLKNVRNAIIKWKKRVRGNARCKIEECRVKLESLRALGGDRDWSEWNRCKIESQLAYESEELFWRQKSRITWLREGDKNSKFFHACVNQRRKSNSLDNIVKADGSRYDSLLFCKADLKHAFLVFDILAKYGCESGQAVNFDKSSILFSKNTSEGTQAQICGILSSINRVKSSRYLGLPLGIGRSKKETFKFVSDCVRNKILSWKNKFLSDSGREIMIKAVLSALPTY</sequence>
<feature type="domain" description="DUF4283" evidence="2">
    <location>
        <begin position="35"/>
        <end position="115"/>
    </location>
</feature>
<evidence type="ECO:0000259" key="3">
    <source>
        <dbReference type="Pfam" id="PF14392"/>
    </source>
</evidence>
<gene>
    <name evidence="4" type="ORF">SHERM_26482</name>
</gene>
<feature type="domain" description="Zinc knuckle CX2CX4HX4C" evidence="3">
    <location>
        <begin position="188"/>
        <end position="223"/>
    </location>
</feature>
<feature type="region of interest" description="Disordered" evidence="1">
    <location>
        <begin position="284"/>
        <end position="318"/>
    </location>
</feature>
<evidence type="ECO:0008006" key="6">
    <source>
        <dbReference type="Google" id="ProtNLM"/>
    </source>
</evidence>
<evidence type="ECO:0000259" key="2">
    <source>
        <dbReference type="Pfam" id="PF14111"/>
    </source>
</evidence>
<name>A0A9N7NBZ8_STRHE</name>
<organism evidence="4 5">
    <name type="scientific">Striga hermonthica</name>
    <name type="common">Purple witchweed</name>
    <name type="synonym">Buchnera hermonthica</name>
    <dbReference type="NCBI Taxonomy" id="68872"/>
    <lineage>
        <taxon>Eukaryota</taxon>
        <taxon>Viridiplantae</taxon>
        <taxon>Streptophyta</taxon>
        <taxon>Embryophyta</taxon>
        <taxon>Tracheophyta</taxon>
        <taxon>Spermatophyta</taxon>
        <taxon>Magnoliopsida</taxon>
        <taxon>eudicotyledons</taxon>
        <taxon>Gunneridae</taxon>
        <taxon>Pentapetalae</taxon>
        <taxon>asterids</taxon>
        <taxon>lamiids</taxon>
        <taxon>Lamiales</taxon>
        <taxon>Orobanchaceae</taxon>
        <taxon>Buchnereae</taxon>
        <taxon>Striga</taxon>
    </lineage>
</organism>
<accession>A0A9N7NBZ8</accession>